<dbReference type="SUPFAM" id="SSF50969">
    <property type="entry name" value="YVTN repeat-like/Quinoprotein amine dehydrogenase"/>
    <property type="match status" value="1"/>
</dbReference>
<gene>
    <name evidence="3" type="ORF">WKR92_00040</name>
</gene>
<reference evidence="3 4" key="1">
    <citation type="submission" date="2024-04" db="EMBL/GenBank/DDBJ databases">
        <title>Albibacterium profundi sp. nov., isolated from sediment of the Challenger Deep of Mariana Trench.</title>
        <authorList>
            <person name="Wang Y."/>
        </authorList>
    </citation>
    <scope>NUCLEOTIDE SEQUENCE [LARGE SCALE GENOMIC DNA]</scope>
    <source>
        <strain evidence="3 4">RHL897</strain>
    </source>
</reference>
<sequence length="388" mass="42969">MKHVNLQSAFFSLLLALLFLGACTKDPIEPQPEPTPDPEEPIEPEPGKYSNGFFLVHEGWMGHGTGSVSFYDYETETLIDSVFQKENPDKDFEPSNSTLQYGTIFDGKLYIVSKVNGPVVVADATTLKETGRIPSRQGYDWRAFVGLDENTGLLSSGDGVHIVNLKSMGLSGKLYGVNGQVGDMLRTDKFIFVQSQSGGSVVYYIEDLSVARKIPAVSTGFAETPNGKVWYTSNEYLISLDGESLEADTVELPYKSNSTWFAWYSSPIIASSTEDAVYMQNAPMFGGGKEVYKYIDGDESSLSVPFITMPDKQSFYKKNIGYDANLDQIVATTVQDGYGANYAVNTLYFYDAKTGDLVKSMPFNKKLDETGNDVSYFFTSMFVFHEED</sequence>
<proteinExistence type="predicted"/>
<dbReference type="InterPro" id="IPR015943">
    <property type="entry name" value="WD40/YVTN_repeat-like_dom_sf"/>
</dbReference>
<keyword evidence="2" id="KW-0732">Signal</keyword>
<organism evidence="3 4">
    <name type="scientific">Albibacterium profundi</name>
    <dbReference type="NCBI Taxonomy" id="3134906"/>
    <lineage>
        <taxon>Bacteria</taxon>
        <taxon>Pseudomonadati</taxon>
        <taxon>Bacteroidota</taxon>
        <taxon>Sphingobacteriia</taxon>
        <taxon>Sphingobacteriales</taxon>
        <taxon>Sphingobacteriaceae</taxon>
        <taxon>Albibacterium</taxon>
    </lineage>
</organism>
<dbReference type="InterPro" id="IPR011044">
    <property type="entry name" value="Quino_amine_DH_bsu"/>
</dbReference>
<evidence type="ECO:0000313" key="3">
    <source>
        <dbReference type="EMBL" id="MFB5944208.1"/>
    </source>
</evidence>
<dbReference type="Proteomes" id="UP001580928">
    <property type="component" value="Unassembled WGS sequence"/>
</dbReference>
<dbReference type="InterPro" id="IPR031815">
    <property type="entry name" value="DUF5074"/>
</dbReference>
<evidence type="ECO:0000256" key="1">
    <source>
        <dbReference type="SAM" id="MobiDB-lite"/>
    </source>
</evidence>
<dbReference type="Pfam" id="PF16819">
    <property type="entry name" value="DUF5074"/>
    <property type="match status" value="1"/>
</dbReference>
<dbReference type="EMBL" id="JBBVGT010000001">
    <property type="protein sequence ID" value="MFB5944208.1"/>
    <property type="molecule type" value="Genomic_DNA"/>
</dbReference>
<protein>
    <submittedName>
        <fullName evidence="3">DUF5074 domain-containing protein</fullName>
    </submittedName>
</protein>
<evidence type="ECO:0000256" key="2">
    <source>
        <dbReference type="SAM" id="SignalP"/>
    </source>
</evidence>
<dbReference type="RefSeq" id="WP_375555793.1">
    <property type="nucleotide sequence ID" value="NZ_JBBVGT010000001.1"/>
</dbReference>
<feature type="signal peptide" evidence="2">
    <location>
        <begin position="1"/>
        <end position="24"/>
    </location>
</feature>
<keyword evidence="4" id="KW-1185">Reference proteome</keyword>
<comment type="caution">
    <text evidence="3">The sequence shown here is derived from an EMBL/GenBank/DDBJ whole genome shotgun (WGS) entry which is preliminary data.</text>
</comment>
<dbReference type="Gene3D" id="2.130.10.10">
    <property type="entry name" value="YVTN repeat-like/Quinoprotein amine dehydrogenase"/>
    <property type="match status" value="1"/>
</dbReference>
<feature type="chain" id="PRO_5047144576" evidence="2">
    <location>
        <begin position="25"/>
        <end position="388"/>
    </location>
</feature>
<evidence type="ECO:0000313" key="4">
    <source>
        <dbReference type="Proteomes" id="UP001580928"/>
    </source>
</evidence>
<feature type="region of interest" description="Disordered" evidence="1">
    <location>
        <begin position="27"/>
        <end position="47"/>
    </location>
</feature>
<name>A0ABV5C9H0_9SPHI</name>
<accession>A0ABV5C9H0</accession>
<dbReference type="PROSITE" id="PS51257">
    <property type="entry name" value="PROKAR_LIPOPROTEIN"/>
    <property type="match status" value="1"/>
</dbReference>